<proteinExistence type="predicted"/>
<organism evidence="2">
    <name type="scientific">Symploca sp. SIO1C4</name>
    <dbReference type="NCBI Taxonomy" id="2607765"/>
    <lineage>
        <taxon>Bacteria</taxon>
        <taxon>Bacillati</taxon>
        <taxon>Cyanobacteriota</taxon>
        <taxon>Cyanophyceae</taxon>
        <taxon>Coleofasciculales</taxon>
        <taxon>Coleofasciculaceae</taxon>
        <taxon>Symploca</taxon>
    </lineage>
</organism>
<dbReference type="EMBL" id="JAAHFQ010000920">
    <property type="protein sequence ID" value="NER31739.1"/>
    <property type="molecule type" value="Genomic_DNA"/>
</dbReference>
<evidence type="ECO:0000313" key="2">
    <source>
        <dbReference type="EMBL" id="NER31739.1"/>
    </source>
</evidence>
<evidence type="ECO:0000259" key="1">
    <source>
        <dbReference type="Pfam" id="PF22724"/>
    </source>
</evidence>
<sequence length="92" mass="10092">MVFYHRPSPSKSPIFSQTFLNALSKFEGAICVVSSLSELLSATPESNIEPDNPNSLNTQDIGEWNSLQLFSPTQPKLVDNIVGWISAIALEL</sequence>
<gene>
    <name evidence="2" type="ORF">F6J89_30035</name>
</gene>
<feature type="domain" description="NACHT C-terminal Alpha/Beta" evidence="1">
    <location>
        <begin position="1"/>
        <end position="87"/>
    </location>
</feature>
<name>A0A6B3NF35_9CYAN</name>
<dbReference type="AlphaFoldDB" id="A0A6B3NF35"/>
<accession>A0A6B3NF35</accession>
<reference evidence="2" key="1">
    <citation type="submission" date="2019-11" db="EMBL/GenBank/DDBJ databases">
        <title>Genomic insights into an expanded diversity of filamentous marine cyanobacteria reveals the extraordinary biosynthetic potential of Moorea and Okeania.</title>
        <authorList>
            <person name="Ferreira Leao T."/>
            <person name="Wang M."/>
            <person name="Moss N."/>
            <person name="Da Silva R."/>
            <person name="Sanders J."/>
            <person name="Nurk S."/>
            <person name="Gurevich A."/>
            <person name="Humphrey G."/>
            <person name="Reher R."/>
            <person name="Zhu Q."/>
            <person name="Belda-Ferre P."/>
            <person name="Glukhov E."/>
            <person name="Rex R."/>
            <person name="Dorrestein P.C."/>
            <person name="Knight R."/>
            <person name="Pevzner P."/>
            <person name="Gerwick W.H."/>
            <person name="Gerwick L."/>
        </authorList>
    </citation>
    <scope>NUCLEOTIDE SEQUENCE</scope>
    <source>
        <strain evidence="2">SIO1C4</strain>
    </source>
</reference>
<dbReference type="InterPro" id="IPR054611">
    <property type="entry name" value="NCAB"/>
</dbReference>
<dbReference type="Pfam" id="PF22724">
    <property type="entry name" value="NCAB1"/>
    <property type="match status" value="1"/>
</dbReference>
<protein>
    <recommendedName>
        <fullName evidence="1">NACHT C-terminal Alpha/Beta domain-containing protein</fullName>
    </recommendedName>
</protein>
<comment type="caution">
    <text evidence="2">The sequence shown here is derived from an EMBL/GenBank/DDBJ whole genome shotgun (WGS) entry which is preliminary data.</text>
</comment>